<name>A0A174DBL2_9CLOT</name>
<dbReference type="GeneID" id="83011222"/>
<keyword evidence="1" id="KW-0812">Transmembrane</keyword>
<evidence type="ECO:0000313" key="3">
    <source>
        <dbReference type="Proteomes" id="UP000095558"/>
    </source>
</evidence>
<dbReference type="RefSeq" id="WP_042396241.1">
    <property type="nucleotide sequence ID" value="NZ_CYYT01000005.1"/>
</dbReference>
<feature type="transmembrane region" description="Helical" evidence="1">
    <location>
        <begin position="12"/>
        <end position="32"/>
    </location>
</feature>
<dbReference type="EMBL" id="CYZV01000017">
    <property type="protein sequence ID" value="CUO22843.1"/>
    <property type="molecule type" value="Genomic_DNA"/>
</dbReference>
<evidence type="ECO:0000313" key="2">
    <source>
        <dbReference type="EMBL" id="CUO22843.1"/>
    </source>
</evidence>
<accession>A0A174DBL2</accession>
<reference evidence="2 3" key="1">
    <citation type="submission" date="2015-09" db="EMBL/GenBank/DDBJ databases">
        <authorList>
            <consortium name="Pathogen Informatics"/>
        </authorList>
    </citation>
    <scope>NUCLEOTIDE SEQUENCE [LARGE SCALE GENOMIC DNA]</scope>
    <source>
        <strain evidence="2 3">2789STDY5834855</strain>
    </source>
</reference>
<gene>
    <name evidence="2" type="ORF">ERS852470_01771</name>
</gene>
<organism evidence="2 3">
    <name type="scientific">Clostridium disporicum</name>
    <dbReference type="NCBI Taxonomy" id="84024"/>
    <lineage>
        <taxon>Bacteria</taxon>
        <taxon>Bacillati</taxon>
        <taxon>Bacillota</taxon>
        <taxon>Clostridia</taxon>
        <taxon>Eubacteriales</taxon>
        <taxon>Clostridiaceae</taxon>
        <taxon>Clostridium</taxon>
    </lineage>
</organism>
<keyword evidence="1" id="KW-0472">Membrane</keyword>
<protein>
    <submittedName>
        <fullName evidence="2">Uncharacterized protein</fullName>
    </submittedName>
</protein>
<dbReference type="InterPro" id="IPR028994">
    <property type="entry name" value="Integrin_alpha_N"/>
</dbReference>
<dbReference type="AlphaFoldDB" id="A0A174DBL2"/>
<evidence type="ECO:0000256" key="1">
    <source>
        <dbReference type="SAM" id="Phobius"/>
    </source>
</evidence>
<dbReference type="SUPFAM" id="SSF69318">
    <property type="entry name" value="Integrin alpha N-terminal domain"/>
    <property type="match status" value="1"/>
</dbReference>
<sequence>MFNFNLQKKNFLKLIPLIFFVIILGLYLNTYMRNSQTLSNAYNSNKNNQEYDFDGDGENDELSIISTNSTYSIKIKNSLGETLLKSNEFDYSLLDISPSCAIKISYIDLNRNKIPEIIISGLKNNKSTFYIFKWENNSFQEVFFTQNNILSILDFNNSKTPKIYTTSSSKGDEATEGYILNSTTLKDISFSSPKIPSLNSIQLLIDCVEADYELDDAPDIFTSTIESDQLGLLWNLDKSNYRYSFQKAYCYDTTWNEFGNTSSLCWILSFEKINFTSSDSKPKELLLYVTAEIDESNQFKISSIIKK</sequence>
<dbReference type="Proteomes" id="UP000095558">
    <property type="component" value="Unassembled WGS sequence"/>
</dbReference>
<keyword evidence="1" id="KW-1133">Transmembrane helix</keyword>
<proteinExistence type="predicted"/>